<comment type="caution">
    <text evidence="2">The sequence shown here is derived from an EMBL/GenBank/DDBJ whole genome shotgun (WGS) entry which is preliminary data.</text>
</comment>
<dbReference type="GO" id="GO:0006352">
    <property type="term" value="P:DNA-templated transcription initiation"/>
    <property type="evidence" value="ECO:0007669"/>
    <property type="project" value="InterPro"/>
</dbReference>
<dbReference type="STRING" id="1122195.SAMN02745164_01627"/>
<gene>
    <name evidence="2" type="ORF">SAMN02745164_01627</name>
</gene>
<dbReference type="GO" id="GO:0000428">
    <property type="term" value="C:DNA-directed RNA polymerase complex"/>
    <property type="evidence" value="ECO:0007669"/>
    <property type="project" value="UniProtKB-KW"/>
</dbReference>
<dbReference type="RefSeq" id="WP_072865275.1">
    <property type="nucleotide sequence ID" value="NZ_FQUI01000029.1"/>
</dbReference>
<keyword evidence="3" id="KW-1185">Reference proteome</keyword>
<reference evidence="2" key="1">
    <citation type="submission" date="2016-11" db="EMBL/GenBank/DDBJ databases">
        <authorList>
            <person name="Varghese N."/>
            <person name="Submissions S."/>
        </authorList>
    </citation>
    <scope>NUCLEOTIDE SEQUENCE [LARGE SCALE GENOMIC DNA]</scope>
    <source>
        <strain evidence="2">DSM 16785</strain>
    </source>
</reference>
<dbReference type="GO" id="GO:0003677">
    <property type="term" value="F:DNA binding"/>
    <property type="evidence" value="ECO:0007669"/>
    <property type="project" value="UniProtKB-KW"/>
</dbReference>
<protein>
    <submittedName>
        <fullName evidence="2">RNA polymerase, sigma 54 subunit, RpoN/SigL</fullName>
    </submittedName>
</protein>
<dbReference type="OrthoDB" id="9814402at2"/>
<dbReference type="InterPro" id="IPR007634">
    <property type="entry name" value="RNA_pol_sigma_54_DNA-bd"/>
</dbReference>
<name>A0A1M4YA18_MARH1</name>
<dbReference type="Pfam" id="PF00309">
    <property type="entry name" value="Sigma54_AID"/>
    <property type="match status" value="1"/>
</dbReference>
<proteinExistence type="predicted"/>
<dbReference type="Pfam" id="PF04552">
    <property type="entry name" value="Sigma54_DBD"/>
    <property type="match status" value="1"/>
</dbReference>
<accession>A0A1M4YA18</accession>
<dbReference type="Gene3D" id="1.10.10.60">
    <property type="entry name" value="Homeodomain-like"/>
    <property type="match status" value="1"/>
</dbReference>
<dbReference type="EMBL" id="FQUI01000029">
    <property type="protein sequence ID" value="SHF02456.1"/>
    <property type="molecule type" value="Genomic_DNA"/>
</dbReference>
<dbReference type="AlphaFoldDB" id="A0A1M4YA18"/>
<evidence type="ECO:0000313" key="2">
    <source>
        <dbReference type="EMBL" id="SHF02456.1"/>
    </source>
</evidence>
<dbReference type="GO" id="GO:0016987">
    <property type="term" value="F:sigma factor activity"/>
    <property type="evidence" value="ECO:0007669"/>
    <property type="project" value="UniProtKB-KW"/>
</dbReference>
<organism evidence="2 3">
    <name type="scientific">Marinitoga hydrogenitolerans (strain DSM 16785 / JCM 12826 / AT1271)</name>
    <dbReference type="NCBI Taxonomy" id="1122195"/>
    <lineage>
        <taxon>Bacteria</taxon>
        <taxon>Thermotogati</taxon>
        <taxon>Thermotogota</taxon>
        <taxon>Thermotogae</taxon>
        <taxon>Petrotogales</taxon>
        <taxon>Petrotogaceae</taxon>
        <taxon>Marinitoga</taxon>
    </lineage>
</organism>
<feature type="domain" description="RNA polymerase sigma factor 54 DNA-binding" evidence="1">
    <location>
        <begin position="221"/>
        <end position="360"/>
    </location>
</feature>
<dbReference type="Proteomes" id="UP000184334">
    <property type="component" value="Unassembled WGS sequence"/>
</dbReference>
<dbReference type="GO" id="GO:0001216">
    <property type="term" value="F:DNA-binding transcription activator activity"/>
    <property type="evidence" value="ECO:0007669"/>
    <property type="project" value="InterPro"/>
</dbReference>
<evidence type="ECO:0000259" key="1">
    <source>
        <dbReference type="Pfam" id="PF04552"/>
    </source>
</evidence>
<evidence type="ECO:0000313" key="3">
    <source>
        <dbReference type="Proteomes" id="UP000184334"/>
    </source>
</evidence>
<dbReference type="GO" id="GO:0016779">
    <property type="term" value="F:nucleotidyltransferase activity"/>
    <property type="evidence" value="ECO:0007669"/>
    <property type="project" value="UniProtKB-KW"/>
</dbReference>
<dbReference type="PROSITE" id="PS50044">
    <property type="entry name" value="SIGMA54_3"/>
    <property type="match status" value="1"/>
</dbReference>
<dbReference type="InterPro" id="IPR000394">
    <property type="entry name" value="RNA_pol_sigma_54"/>
</dbReference>
<dbReference type="PANTHER" id="PTHR32248:SF4">
    <property type="entry name" value="RNA POLYMERASE SIGMA-54 FACTOR"/>
    <property type="match status" value="1"/>
</dbReference>
<dbReference type="PANTHER" id="PTHR32248">
    <property type="entry name" value="RNA POLYMERASE SIGMA-54 FACTOR"/>
    <property type="match status" value="1"/>
</dbReference>
<sequence>MLKRSLLQQLKQKQKLTQKQIQALTIVQMPLNKLDNEIKEFILENVFLKFEDENLNLYSLDYLDYILETTTYKISFLDEIKPLYLALVPDNLEIIAETLFNYLDNNGILTIPKKEFIKKYNITKKEYELLIDILKNLGPTGFAEESLEKALKIREKSGESGFPLSSLETNNNIIYINATPDVIFFKDNNDIKWEINIPKIPEIDDLYLKNLKKIKEKNLKKYIEKEMEKLYIIRNAINKRKEYLNTLAELMVKENFDFLESGNNPKRLGIRDVASKLDISPSTVSRSVSSKYFMNLKKVVMPFSSIFNTKESQNNKKEIIINFIKKHMDISDNKLSKMIEKELNLKISRRTVNKYKNQLKRGA</sequence>